<organism evidence="6 7">
    <name type="scientific">Candidatus Liberibacter solanacearum</name>
    <dbReference type="NCBI Taxonomy" id="556287"/>
    <lineage>
        <taxon>Bacteria</taxon>
        <taxon>Pseudomonadati</taxon>
        <taxon>Pseudomonadota</taxon>
        <taxon>Alphaproteobacteria</taxon>
        <taxon>Hyphomicrobiales</taxon>
        <taxon>Rhizobiaceae</taxon>
        <taxon>Liberibacter</taxon>
    </lineage>
</organism>
<dbReference type="CDD" id="cd07989">
    <property type="entry name" value="LPLAT_AGPAT-like"/>
    <property type="match status" value="1"/>
</dbReference>
<dbReference type="OrthoDB" id="5290997at2"/>
<dbReference type="SMART" id="SM00563">
    <property type="entry name" value="PlsC"/>
    <property type="match status" value="1"/>
</dbReference>
<evidence type="ECO:0000313" key="7">
    <source>
        <dbReference type="Proteomes" id="UP000189542"/>
    </source>
</evidence>
<dbReference type="EMBL" id="LVWB01000012">
    <property type="protein sequence ID" value="ONI58945.1"/>
    <property type="molecule type" value="Genomic_DNA"/>
</dbReference>
<comment type="pathway">
    <text evidence="1">Lipid metabolism.</text>
</comment>
<feature type="domain" description="Phospholipid/glycerol acyltransferase" evidence="5">
    <location>
        <begin position="74"/>
        <end position="188"/>
    </location>
</feature>
<keyword evidence="4" id="KW-1133">Transmembrane helix</keyword>
<dbReference type="InterPro" id="IPR002123">
    <property type="entry name" value="Plipid/glycerol_acylTrfase"/>
</dbReference>
<evidence type="ECO:0000256" key="3">
    <source>
        <dbReference type="ARBA" id="ARBA00023315"/>
    </source>
</evidence>
<accession>A0A1V2N7S5</accession>
<evidence type="ECO:0000256" key="1">
    <source>
        <dbReference type="ARBA" id="ARBA00005189"/>
    </source>
</evidence>
<dbReference type="Pfam" id="PF01553">
    <property type="entry name" value="Acyltransferase"/>
    <property type="match status" value="1"/>
</dbReference>
<sequence>MIMIFVRSLIFNILFLINTFTILIVLLLLNLFMTRKQCLYLAKIWAHTNQLLLKYITRTNIQIEGIENIPKTGCIIAIKHQSSWDTFFFLTCIEDPIFILKHTVFYIPIIGLYCIKQGMIGIKRNSRKLDMKTIINRAQKATTSNRQLIIYPEGTRRSPGDAPVYKKGIAHIYDSLAVPVIPIVVHAGLFWPRGKSMRYPGNFKVRVLKPIPAGIPRTIFFTDLQEKMEYESNKLLLETIHDNPKLNLPKSAQKALRQLQENTELNLIFLYIGILL</sequence>
<dbReference type="PANTHER" id="PTHR10434:SF40">
    <property type="entry name" value="1-ACYL-SN-GLYCEROL-3-PHOSPHATE ACYLTRANSFERASE"/>
    <property type="match status" value="1"/>
</dbReference>
<keyword evidence="2 6" id="KW-0808">Transferase</keyword>
<evidence type="ECO:0000256" key="4">
    <source>
        <dbReference type="SAM" id="Phobius"/>
    </source>
</evidence>
<keyword evidence="4" id="KW-0812">Transmembrane</keyword>
<reference evidence="6 7" key="1">
    <citation type="journal article" date="2017" name="PLoS ONE">
        <title>Genomic sequence of 'Candidatus Liberibacter solanacearum' haplotype C and its comparison with haplotype A and B genomes.</title>
        <authorList>
            <person name="Wang J."/>
            <person name="Haapalainen M."/>
            <person name="Schott T."/>
            <person name="Thompson S.M."/>
            <person name="Smith G.R."/>
            <person name="Nissinen A.I."/>
            <person name="Pirhonen M."/>
        </authorList>
    </citation>
    <scope>NUCLEOTIDE SEQUENCE [LARGE SCALE GENOMIC DNA]</scope>
    <source>
        <strain evidence="6 7">FIN111</strain>
    </source>
</reference>
<evidence type="ECO:0000313" key="6">
    <source>
        <dbReference type="EMBL" id="ONI58945.1"/>
    </source>
</evidence>
<protein>
    <submittedName>
        <fullName evidence="6">1-acyl-sn-glycerol-3-phosphate acyltransferase</fullName>
    </submittedName>
</protein>
<name>A0A1V2N7S5_9HYPH</name>
<keyword evidence="3 6" id="KW-0012">Acyltransferase</keyword>
<evidence type="ECO:0000256" key="2">
    <source>
        <dbReference type="ARBA" id="ARBA00022679"/>
    </source>
</evidence>
<dbReference type="GO" id="GO:0003841">
    <property type="term" value="F:1-acylglycerol-3-phosphate O-acyltransferase activity"/>
    <property type="evidence" value="ECO:0007669"/>
    <property type="project" value="TreeGrafter"/>
</dbReference>
<dbReference type="PANTHER" id="PTHR10434">
    <property type="entry name" value="1-ACYL-SN-GLYCEROL-3-PHOSPHATE ACYLTRANSFERASE"/>
    <property type="match status" value="1"/>
</dbReference>
<dbReference type="SUPFAM" id="SSF69593">
    <property type="entry name" value="Glycerol-3-phosphate (1)-acyltransferase"/>
    <property type="match status" value="1"/>
</dbReference>
<feature type="transmembrane region" description="Helical" evidence="4">
    <location>
        <begin position="9"/>
        <end position="33"/>
    </location>
</feature>
<keyword evidence="4" id="KW-0472">Membrane</keyword>
<dbReference type="GO" id="GO:0006654">
    <property type="term" value="P:phosphatidic acid biosynthetic process"/>
    <property type="evidence" value="ECO:0007669"/>
    <property type="project" value="TreeGrafter"/>
</dbReference>
<dbReference type="AlphaFoldDB" id="A0A1V2N7S5"/>
<comment type="caution">
    <text evidence="6">The sequence shown here is derived from an EMBL/GenBank/DDBJ whole genome shotgun (WGS) entry which is preliminary data.</text>
</comment>
<gene>
    <name evidence="6" type="ORF">AYO25_03720</name>
</gene>
<dbReference type="Proteomes" id="UP000189542">
    <property type="component" value="Unassembled WGS sequence"/>
</dbReference>
<evidence type="ECO:0000259" key="5">
    <source>
        <dbReference type="SMART" id="SM00563"/>
    </source>
</evidence>
<proteinExistence type="predicted"/>